<dbReference type="SUPFAM" id="SSF53474">
    <property type="entry name" value="alpha/beta-Hydrolases"/>
    <property type="match status" value="1"/>
</dbReference>
<dbReference type="PANTHER" id="PTHR43798">
    <property type="entry name" value="MONOACYLGLYCEROL LIPASE"/>
    <property type="match status" value="1"/>
</dbReference>
<dbReference type="RefSeq" id="WP_030655384.1">
    <property type="nucleotide sequence ID" value="NZ_JBEXDP010000052.1"/>
</dbReference>
<comment type="caution">
    <text evidence="3">The sequence shown here is derived from an EMBL/GenBank/DDBJ whole genome shotgun (WGS) entry which is preliminary data.</text>
</comment>
<dbReference type="Proteomes" id="UP001551011">
    <property type="component" value="Unassembled WGS sequence"/>
</dbReference>
<evidence type="ECO:0000313" key="4">
    <source>
        <dbReference type="Proteomes" id="UP001551011"/>
    </source>
</evidence>
<keyword evidence="1 3" id="KW-0378">Hydrolase</keyword>
<evidence type="ECO:0000313" key="3">
    <source>
        <dbReference type="EMBL" id="MEU5712926.1"/>
    </source>
</evidence>
<dbReference type="PANTHER" id="PTHR43798:SF31">
    <property type="entry name" value="AB HYDROLASE SUPERFAMILY PROTEIN YCLE"/>
    <property type="match status" value="1"/>
</dbReference>
<organism evidence="3 4">
    <name type="scientific">Streptomyces flaveolus</name>
    <dbReference type="NCBI Taxonomy" id="67297"/>
    <lineage>
        <taxon>Bacteria</taxon>
        <taxon>Bacillati</taxon>
        <taxon>Actinomycetota</taxon>
        <taxon>Actinomycetes</taxon>
        <taxon>Kitasatosporales</taxon>
        <taxon>Streptomycetaceae</taxon>
        <taxon>Streptomyces</taxon>
    </lineage>
</organism>
<reference evidence="3 4" key="1">
    <citation type="submission" date="2024-06" db="EMBL/GenBank/DDBJ databases">
        <title>The Natural Products Discovery Center: Release of the First 8490 Sequenced Strains for Exploring Actinobacteria Biosynthetic Diversity.</title>
        <authorList>
            <person name="Kalkreuter E."/>
            <person name="Kautsar S.A."/>
            <person name="Yang D."/>
            <person name="Bader C.D."/>
            <person name="Teijaro C.N."/>
            <person name="Fluegel L."/>
            <person name="Davis C.M."/>
            <person name="Simpson J.R."/>
            <person name="Lauterbach L."/>
            <person name="Steele A.D."/>
            <person name="Gui C."/>
            <person name="Meng S."/>
            <person name="Li G."/>
            <person name="Viehrig K."/>
            <person name="Ye F."/>
            <person name="Su P."/>
            <person name="Kiefer A.F."/>
            <person name="Nichols A."/>
            <person name="Cepeda A.J."/>
            <person name="Yan W."/>
            <person name="Fan B."/>
            <person name="Jiang Y."/>
            <person name="Adhikari A."/>
            <person name="Zheng C.-J."/>
            <person name="Schuster L."/>
            <person name="Cowan T.M."/>
            <person name="Smanski M.J."/>
            <person name="Chevrette M.G."/>
            <person name="De Carvalho L.P.S."/>
            <person name="Shen B."/>
        </authorList>
    </citation>
    <scope>NUCLEOTIDE SEQUENCE [LARGE SCALE GENOMIC DNA]</scope>
    <source>
        <strain evidence="3 4">NPDC020594</strain>
    </source>
</reference>
<proteinExistence type="predicted"/>
<dbReference type="EMBL" id="JBFAEG010000042">
    <property type="protein sequence ID" value="MEU5712926.1"/>
    <property type="molecule type" value="Genomic_DNA"/>
</dbReference>
<protein>
    <submittedName>
        <fullName evidence="3">Alpha/beta fold hydrolase</fullName>
    </submittedName>
</protein>
<evidence type="ECO:0000259" key="2">
    <source>
        <dbReference type="Pfam" id="PF12697"/>
    </source>
</evidence>
<dbReference type="InterPro" id="IPR050266">
    <property type="entry name" value="AB_hydrolase_sf"/>
</dbReference>
<dbReference type="Pfam" id="PF12697">
    <property type="entry name" value="Abhydrolase_6"/>
    <property type="match status" value="1"/>
</dbReference>
<dbReference type="Gene3D" id="3.40.50.1820">
    <property type="entry name" value="alpha/beta hydrolase"/>
    <property type="match status" value="2"/>
</dbReference>
<name>A0ABV3ALT8_9ACTN</name>
<accession>A0ABV3ALT8</accession>
<feature type="domain" description="AB hydrolase-1" evidence="2">
    <location>
        <begin position="29"/>
        <end position="226"/>
    </location>
</feature>
<dbReference type="InterPro" id="IPR000073">
    <property type="entry name" value="AB_hydrolase_1"/>
</dbReference>
<keyword evidence="4" id="KW-1185">Reference proteome</keyword>
<evidence type="ECO:0000256" key="1">
    <source>
        <dbReference type="ARBA" id="ARBA00022801"/>
    </source>
</evidence>
<sequence length="235" mass="25639">MTNDPLPRPVDLYPGLPLTVTKAGSGRPVLVLHGGHGPANTVAIQNHFEKTSTVMAPTHPGWNGTPRPAWFSGVDDLAHGYLDLLEDERLHDVLVVATSFGGWIASEMAVRDRGHRIGRMVLIDPIGPEIDGFTMRLDWEQPGGRPMPANMHLVYAYAGRSLSDPKLLRRLGRVRTPTLVLWGEDDPVHPPEYGRAYAGAFADSRFEIVPGARHMPVVEAPEATFAAIDSFLTAS</sequence>
<gene>
    <name evidence="3" type="ORF">AB0H04_39925</name>
</gene>
<dbReference type="GO" id="GO:0016787">
    <property type="term" value="F:hydrolase activity"/>
    <property type="evidence" value="ECO:0007669"/>
    <property type="project" value="UniProtKB-KW"/>
</dbReference>
<dbReference type="InterPro" id="IPR029058">
    <property type="entry name" value="AB_hydrolase_fold"/>
</dbReference>